<dbReference type="EMBL" id="GBXM01096912">
    <property type="protein sequence ID" value="JAH11665.1"/>
    <property type="molecule type" value="Transcribed_RNA"/>
</dbReference>
<reference evidence="1" key="1">
    <citation type="submission" date="2014-11" db="EMBL/GenBank/DDBJ databases">
        <authorList>
            <person name="Amaro Gonzalez C."/>
        </authorList>
    </citation>
    <scope>NUCLEOTIDE SEQUENCE</scope>
</reference>
<name>A0A0E9Q5P3_ANGAN</name>
<proteinExistence type="predicted"/>
<sequence length="33" mass="3802">MFKHFILTLPVILRCVSIGCQSKYFLTKDKASL</sequence>
<dbReference type="AlphaFoldDB" id="A0A0E9Q5P3"/>
<reference evidence="1" key="2">
    <citation type="journal article" date="2015" name="Fish Shellfish Immunol.">
        <title>Early steps in the European eel (Anguilla anguilla)-Vibrio vulnificus interaction in the gills: Role of the RtxA13 toxin.</title>
        <authorList>
            <person name="Callol A."/>
            <person name="Pajuelo D."/>
            <person name="Ebbesson L."/>
            <person name="Teles M."/>
            <person name="MacKenzie S."/>
            <person name="Amaro C."/>
        </authorList>
    </citation>
    <scope>NUCLEOTIDE SEQUENCE</scope>
</reference>
<accession>A0A0E9Q5P3</accession>
<organism evidence="1">
    <name type="scientific">Anguilla anguilla</name>
    <name type="common">European freshwater eel</name>
    <name type="synonym">Muraena anguilla</name>
    <dbReference type="NCBI Taxonomy" id="7936"/>
    <lineage>
        <taxon>Eukaryota</taxon>
        <taxon>Metazoa</taxon>
        <taxon>Chordata</taxon>
        <taxon>Craniata</taxon>
        <taxon>Vertebrata</taxon>
        <taxon>Euteleostomi</taxon>
        <taxon>Actinopterygii</taxon>
        <taxon>Neopterygii</taxon>
        <taxon>Teleostei</taxon>
        <taxon>Anguilliformes</taxon>
        <taxon>Anguillidae</taxon>
        <taxon>Anguilla</taxon>
    </lineage>
</organism>
<evidence type="ECO:0000313" key="1">
    <source>
        <dbReference type="EMBL" id="JAH11665.1"/>
    </source>
</evidence>
<protein>
    <submittedName>
        <fullName evidence="1">Uncharacterized protein</fullName>
    </submittedName>
</protein>